<dbReference type="EMBL" id="JBEPSH010000001">
    <property type="protein sequence ID" value="MET4575532.1"/>
    <property type="molecule type" value="Genomic_DNA"/>
</dbReference>
<comment type="caution">
    <text evidence="1">The sequence shown here is derived from an EMBL/GenBank/DDBJ whole genome shotgun (WGS) entry which is preliminary data.</text>
</comment>
<reference evidence="1 2" key="1">
    <citation type="submission" date="2024-06" db="EMBL/GenBank/DDBJ databases">
        <title>Sorghum-associated microbial communities from plants grown in Nebraska, USA.</title>
        <authorList>
            <person name="Schachtman D."/>
        </authorList>
    </citation>
    <scope>NUCLEOTIDE SEQUENCE [LARGE SCALE GENOMIC DNA]</scope>
    <source>
        <strain evidence="1 2">2709</strain>
    </source>
</reference>
<dbReference type="RefSeq" id="WP_354441023.1">
    <property type="nucleotide sequence ID" value="NZ_JBEPSH010000001.1"/>
</dbReference>
<accession>A0ABV2Q4P6</accession>
<protein>
    <submittedName>
        <fullName evidence="1">Uncharacterized protein</fullName>
    </submittedName>
</protein>
<proteinExistence type="predicted"/>
<evidence type="ECO:0000313" key="2">
    <source>
        <dbReference type="Proteomes" id="UP001549320"/>
    </source>
</evidence>
<keyword evidence="2" id="KW-1185">Reference proteome</keyword>
<sequence>MSDISNPPGTPKAPKPFNWDKFQTNMGYTDEQIAEFRADERRRRAAEALPEANRRTVVATVVSAHGCAAGFKDGDRIEVSAAGVVKSCNICIYAVAPMTIHAAMAHDRIAEGLDPNGMWFNSYSCQDAGFCNGSWGQVCFKVTVE</sequence>
<dbReference type="Proteomes" id="UP001549320">
    <property type="component" value="Unassembled WGS sequence"/>
</dbReference>
<gene>
    <name evidence="1" type="ORF">ABIE13_000629</name>
</gene>
<organism evidence="1 2">
    <name type="scientific">Ottowia thiooxydans</name>
    <dbReference type="NCBI Taxonomy" id="219182"/>
    <lineage>
        <taxon>Bacteria</taxon>
        <taxon>Pseudomonadati</taxon>
        <taxon>Pseudomonadota</taxon>
        <taxon>Betaproteobacteria</taxon>
        <taxon>Burkholderiales</taxon>
        <taxon>Comamonadaceae</taxon>
        <taxon>Ottowia</taxon>
    </lineage>
</organism>
<name>A0ABV2Q4P6_9BURK</name>
<evidence type="ECO:0000313" key="1">
    <source>
        <dbReference type="EMBL" id="MET4575532.1"/>
    </source>
</evidence>